<feature type="compositionally biased region" description="Basic and acidic residues" evidence="2">
    <location>
        <begin position="213"/>
        <end position="236"/>
    </location>
</feature>
<accession>A0A922CVX3</accession>
<dbReference type="FunFam" id="1.10.238.10:FF:000001">
    <property type="entry name" value="Calmodulin 1"/>
    <property type="match status" value="1"/>
</dbReference>
<comment type="caution">
    <text evidence="4">The sequence shown here is derived from an EMBL/GenBank/DDBJ whole genome shotgun (WGS) entry which is preliminary data.</text>
</comment>
<dbReference type="AlphaFoldDB" id="A0A922CVX3"/>
<proteinExistence type="predicted"/>
<protein>
    <recommendedName>
        <fullName evidence="3">EF-hand domain-containing protein</fullName>
    </recommendedName>
</protein>
<evidence type="ECO:0000259" key="3">
    <source>
        <dbReference type="PROSITE" id="PS50222"/>
    </source>
</evidence>
<dbReference type="SUPFAM" id="SSF47473">
    <property type="entry name" value="EF-hand"/>
    <property type="match status" value="1"/>
</dbReference>
<dbReference type="GO" id="GO:0005509">
    <property type="term" value="F:calcium ion binding"/>
    <property type="evidence" value="ECO:0007669"/>
    <property type="project" value="InterPro"/>
</dbReference>
<dbReference type="GO" id="GO:0016460">
    <property type="term" value="C:myosin II complex"/>
    <property type="evidence" value="ECO:0007669"/>
    <property type="project" value="TreeGrafter"/>
</dbReference>
<reference evidence="4" key="2">
    <citation type="submission" date="2020-12" db="EMBL/GenBank/DDBJ databases">
        <authorList>
            <person name="Kanost M."/>
        </authorList>
    </citation>
    <scope>NUCLEOTIDE SEQUENCE</scope>
</reference>
<keyword evidence="5" id="KW-1185">Reference proteome</keyword>
<feature type="domain" description="EF-hand" evidence="3">
    <location>
        <begin position="37"/>
        <end position="72"/>
    </location>
</feature>
<feature type="region of interest" description="Disordered" evidence="2">
    <location>
        <begin position="1"/>
        <end position="34"/>
    </location>
</feature>
<dbReference type="InterPro" id="IPR050230">
    <property type="entry name" value="CALM/Myosin/TropC-like"/>
</dbReference>
<dbReference type="InterPro" id="IPR011992">
    <property type="entry name" value="EF-hand-dom_pair"/>
</dbReference>
<gene>
    <name evidence="4" type="ORF">O3G_MSEX011928</name>
</gene>
<feature type="compositionally biased region" description="Basic and acidic residues" evidence="2">
    <location>
        <begin position="1"/>
        <end position="11"/>
    </location>
</feature>
<dbReference type="PANTHER" id="PTHR23048:SF0">
    <property type="entry name" value="CALMODULIN LIKE 3"/>
    <property type="match status" value="1"/>
</dbReference>
<evidence type="ECO:0000256" key="1">
    <source>
        <dbReference type="ARBA" id="ARBA00022737"/>
    </source>
</evidence>
<feature type="region of interest" description="Disordered" evidence="2">
    <location>
        <begin position="210"/>
        <end position="248"/>
    </location>
</feature>
<dbReference type="Gene3D" id="1.10.238.10">
    <property type="entry name" value="EF-hand"/>
    <property type="match status" value="1"/>
</dbReference>
<dbReference type="InterPro" id="IPR002048">
    <property type="entry name" value="EF_hand_dom"/>
</dbReference>
<feature type="compositionally biased region" description="Pro residues" evidence="2">
    <location>
        <begin position="19"/>
        <end position="32"/>
    </location>
</feature>
<name>A0A922CVX3_MANSE</name>
<dbReference type="OrthoDB" id="7313495at2759"/>
<sequence length="248" mass="28701">MPPKKGKEKEPPAPVKATGPPPKPRKPPPPPACFSNEDIAKFKEIFKAFDEDNIDKVPIEAIPTMLRKLGFNPKGEEIKQLFVMFLEDDLVDTVEFFEWLFMVEAKMNWGDDFEAAILKAFAAIGHDDEETGFVDFEVLREELMTWGEPLSEIEFMDWIKLAMKDKTYNPEDGKLNYPKFVENMNNKDERYIKEPINFFKLDQKTLAAMAMKKAQEEKEEQERKDAEHKAKAEAKRQRMIAEGLIPPD</sequence>
<evidence type="ECO:0000256" key="2">
    <source>
        <dbReference type="SAM" id="MobiDB-lite"/>
    </source>
</evidence>
<organism evidence="4 5">
    <name type="scientific">Manduca sexta</name>
    <name type="common">Tobacco hawkmoth</name>
    <name type="synonym">Tobacco hornworm</name>
    <dbReference type="NCBI Taxonomy" id="7130"/>
    <lineage>
        <taxon>Eukaryota</taxon>
        <taxon>Metazoa</taxon>
        <taxon>Ecdysozoa</taxon>
        <taxon>Arthropoda</taxon>
        <taxon>Hexapoda</taxon>
        <taxon>Insecta</taxon>
        <taxon>Pterygota</taxon>
        <taxon>Neoptera</taxon>
        <taxon>Endopterygota</taxon>
        <taxon>Lepidoptera</taxon>
        <taxon>Glossata</taxon>
        <taxon>Ditrysia</taxon>
        <taxon>Bombycoidea</taxon>
        <taxon>Sphingidae</taxon>
        <taxon>Sphinginae</taxon>
        <taxon>Sphingini</taxon>
        <taxon>Manduca</taxon>
    </lineage>
</organism>
<dbReference type="Proteomes" id="UP000791440">
    <property type="component" value="Unassembled WGS sequence"/>
</dbReference>
<dbReference type="PANTHER" id="PTHR23048">
    <property type="entry name" value="MYOSIN LIGHT CHAIN 1, 3"/>
    <property type="match status" value="1"/>
</dbReference>
<evidence type="ECO:0000313" key="5">
    <source>
        <dbReference type="Proteomes" id="UP000791440"/>
    </source>
</evidence>
<keyword evidence="1" id="KW-0677">Repeat</keyword>
<dbReference type="PROSITE" id="PS50222">
    <property type="entry name" value="EF_HAND_2"/>
    <property type="match status" value="1"/>
</dbReference>
<reference evidence="4" key="1">
    <citation type="journal article" date="2016" name="Insect Biochem. Mol. Biol.">
        <title>Multifaceted biological insights from a draft genome sequence of the tobacco hornworm moth, Manduca sexta.</title>
        <authorList>
            <person name="Kanost M.R."/>
            <person name="Arrese E.L."/>
            <person name="Cao X."/>
            <person name="Chen Y.R."/>
            <person name="Chellapilla S."/>
            <person name="Goldsmith M.R."/>
            <person name="Grosse-Wilde E."/>
            <person name="Heckel D.G."/>
            <person name="Herndon N."/>
            <person name="Jiang H."/>
            <person name="Papanicolaou A."/>
            <person name="Qu J."/>
            <person name="Soulages J.L."/>
            <person name="Vogel H."/>
            <person name="Walters J."/>
            <person name="Waterhouse R.M."/>
            <person name="Ahn S.J."/>
            <person name="Almeida F.C."/>
            <person name="An C."/>
            <person name="Aqrawi P."/>
            <person name="Bretschneider A."/>
            <person name="Bryant W.B."/>
            <person name="Bucks S."/>
            <person name="Chao H."/>
            <person name="Chevignon G."/>
            <person name="Christen J.M."/>
            <person name="Clarke D.F."/>
            <person name="Dittmer N.T."/>
            <person name="Ferguson L.C.F."/>
            <person name="Garavelou S."/>
            <person name="Gordon K.H.J."/>
            <person name="Gunaratna R.T."/>
            <person name="Han Y."/>
            <person name="Hauser F."/>
            <person name="He Y."/>
            <person name="Heidel-Fischer H."/>
            <person name="Hirsh A."/>
            <person name="Hu Y."/>
            <person name="Jiang H."/>
            <person name="Kalra D."/>
            <person name="Klinner C."/>
            <person name="Konig C."/>
            <person name="Kovar C."/>
            <person name="Kroll A.R."/>
            <person name="Kuwar S.S."/>
            <person name="Lee S.L."/>
            <person name="Lehman R."/>
            <person name="Li K."/>
            <person name="Li Z."/>
            <person name="Liang H."/>
            <person name="Lovelace S."/>
            <person name="Lu Z."/>
            <person name="Mansfield J.H."/>
            <person name="McCulloch K.J."/>
            <person name="Mathew T."/>
            <person name="Morton B."/>
            <person name="Muzny D.M."/>
            <person name="Neunemann D."/>
            <person name="Ongeri F."/>
            <person name="Pauchet Y."/>
            <person name="Pu L.L."/>
            <person name="Pyrousis I."/>
            <person name="Rao X.J."/>
            <person name="Redding A."/>
            <person name="Roesel C."/>
            <person name="Sanchez-Gracia A."/>
            <person name="Schaack S."/>
            <person name="Shukla A."/>
            <person name="Tetreau G."/>
            <person name="Wang Y."/>
            <person name="Xiong G.H."/>
            <person name="Traut W."/>
            <person name="Walsh T.K."/>
            <person name="Worley K.C."/>
            <person name="Wu D."/>
            <person name="Wu W."/>
            <person name="Wu Y.Q."/>
            <person name="Zhang X."/>
            <person name="Zou Z."/>
            <person name="Zucker H."/>
            <person name="Briscoe A.D."/>
            <person name="Burmester T."/>
            <person name="Clem R.J."/>
            <person name="Feyereisen R."/>
            <person name="Grimmelikhuijzen C.J.P."/>
            <person name="Hamodrakas S.J."/>
            <person name="Hansson B.S."/>
            <person name="Huguet E."/>
            <person name="Jermiin L.S."/>
            <person name="Lan Q."/>
            <person name="Lehman H.K."/>
            <person name="Lorenzen M."/>
            <person name="Merzendorfer H."/>
            <person name="Michalopoulos I."/>
            <person name="Morton D.B."/>
            <person name="Muthukrishnan S."/>
            <person name="Oakeshott J.G."/>
            <person name="Palmer W."/>
            <person name="Park Y."/>
            <person name="Passarelli A.L."/>
            <person name="Rozas J."/>
            <person name="Schwartz L.M."/>
            <person name="Smith W."/>
            <person name="Southgate A."/>
            <person name="Vilcinskas A."/>
            <person name="Vogt R."/>
            <person name="Wang P."/>
            <person name="Werren J."/>
            <person name="Yu X.Q."/>
            <person name="Zhou J.J."/>
            <person name="Brown S.J."/>
            <person name="Scherer S.E."/>
            <person name="Richards S."/>
            <person name="Blissard G.W."/>
        </authorList>
    </citation>
    <scope>NUCLEOTIDE SEQUENCE</scope>
</reference>
<dbReference type="EMBL" id="JH668666">
    <property type="protein sequence ID" value="KAG6460327.1"/>
    <property type="molecule type" value="Genomic_DNA"/>
</dbReference>
<evidence type="ECO:0000313" key="4">
    <source>
        <dbReference type="EMBL" id="KAG6460327.1"/>
    </source>
</evidence>